<reference evidence="2 3" key="1">
    <citation type="submission" date="2019-07" db="EMBL/GenBank/DDBJ databases">
        <authorList>
            <person name="Brisse S."/>
            <person name="Rodrigues C."/>
            <person name="Thorpe H."/>
        </authorList>
    </citation>
    <scope>NUCLEOTIDE SEQUENCE [LARGE SCALE GENOMIC DNA]</scope>
    <source>
        <strain evidence="2">SB6410</strain>
    </source>
</reference>
<proteinExistence type="predicted"/>
<comment type="caution">
    <text evidence="2">The sequence shown here is derived from an EMBL/GenBank/DDBJ whole genome shotgun (WGS) entry which is preliminary data.</text>
</comment>
<dbReference type="RefSeq" id="WP_142445339.1">
    <property type="nucleotide sequence ID" value="NZ_CABGGO010000029.1"/>
</dbReference>
<dbReference type="Pfam" id="PF13503">
    <property type="entry name" value="DUF4123"/>
    <property type="match status" value="1"/>
</dbReference>
<dbReference type="InterPro" id="IPR025391">
    <property type="entry name" value="DUF4123"/>
</dbReference>
<dbReference type="AlphaFoldDB" id="A0A9Q9UNQ7"/>
<evidence type="ECO:0000313" key="2">
    <source>
        <dbReference type="EMBL" id="VUS94806.1"/>
    </source>
</evidence>
<dbReference type="Proteomes" id="UP000318567">
    <property type="component" value="Unassembled WGS sequence"/>
</dbReference>
<organism evidence="2 3">
    <name type="scientific">Klebsiella pasteurii</name>
    <dbReference type="NCBI Taxonomy" id="2587529"/>
    <lineage>
        <taxon>Bacteria</taxon>
        <taxon>Pseudomonadati</taxon>
        <taxon>Pseudomonadota</taxon>
        <taxon>Gammaproteobacteria</taxon>
        <taxon>Enterobacterales</taxon>
        <taxon>Enterobacteriaceae</taxon>
        <taxon>Klebsiella/Raoultella group</taxon>
        <taxon>Klebsiella</taxon>
    </lineage>
</organism>
<name>A0A9Q9UNQ7_9ENTR</name>
<dbReference type="EMBL" id="CABGGO010000029">
    <property type="protein sequence ID" value="VUS94806.1"/>
    <property type="molecule type" value="Genomic_DNA"/>
</dbReference>
<sequence length="161" mass="18954">MINDMTEHMFSLQREENSRKLYVLVDGAQYERFYSDELYESKSVKSLFEHSEDRKIAFAGPWLLDITILGSDWLKKINALELKYPSVSWMLSSLAINDLVLHLNGNLKIVLPNNEIAMLRYYDPRVLIYLPDVLTKEQFQSFTTGIVAWGFLYEDEYHYII</sequence>
<protein>
    <recommendedName>
        <fullName evidence="1">DUF4123 domain-containing protein</fullName>
    </recommendedName>
</protein>
<feature type="domain" description="DUF4123" evidence="1">
    <location>
        <begin position="21"/>
        <end position="139"/>
    </location>
</feature>
<gene>
    <name evidence="2" type="ORF">SB6410_04259</name>
</gene>
<evidence type="ECO:0000259" key="1">
    <source>
        <dbReference type="Pfam" id="PF13503"/>
    </source>
</evidence>
<evidence type="ECO:0000313" key="3">
    <source>
        <dbReference type="Proteomes" id="UP000318567"/>
    </source>
</evidence>
<accession>A0A9Q9UNQ7</accession>